<dbReference type="PANTHER" id="PTHR43133:SF46">
    <property type="entry name" value="RNA POLYMERASE SIGMA-70 FACTOR ECF SUBFAMILY"/>
    <property type="match status" value="1"/>
</dbReference>
<accession>A0ABP8FSJ7</accession>
<dbReference type="InterPro" id="IPR007627">
    <property type="entry name" value="RNA_pol_sigma70_r2"/>
</dbReference>
<name>A0ABP8FSJ7_9BACT</name>
<feature type="domain" description="RNA polymerase sigma-70 region 2" evidence="6">
    <location>
        <begin position="23"/>
        <end position="82"/>
    </location>
</feature>
<dbReference type="CDD" id="cd06171">
    <property type="entry name" value="Sigma70_r4"/>
    <property type="match status" value="1"/>
</dbReference>
<evidence type="ECO:0000313" key="9">
    <source>
        <dbReference type="Proteomes" id="UP001501207"/>
    </source>
</evidence>
<dbReference type="Gene3D" id="1.10.10.10">
    <property type="entry name" value="Winged helix-like DNA-binding domain superfamily/Winged helix DNA-binding domain"/>
    <property type="match status" value="1"/>
</dbReference>
<dbReference type="PANTHER" id="PTHR43133">
    <property type="entry name" value="RNA POLYMERASE ECF-TYPE SIGMA FACTO"/>
    <property type="match status" value="1"/>
</dbReference>
<keyword evidence="5" id="KW-0472">Membrane</keyword>
<dbReference type="Pfam" id="PF08281">
    <property type="entry name" value="Sigma70_r4_2"/>
    <property type="match status" value="1"/>
</dbReference>
<evidence type="ECO:0000313" key="8">
    <source>
        <dbReference type="EMBL" id="GAA4310141.1"/>
    </source>
</evidence>
<feature type="transmembrane region" description="Helical" evidence="5">
    <location>
        <begin position="170"/>
        <end position="190"/>
    </location>
</feature>
<dbReference type="NCBIfam" id="TIGR02985">
    <property type="entry name" value="Sig70_bacteroi1"/>
    <property type="match status" value="1"/>
</dbReference>
<dbReference type="InterPro" id="IPR013324">
    <property type="entry name" value="RNA_pol_sigma_r3/r4-like"/>
</dbReference>
<gene>
    <name evidence="8" type="ORF">GCM10023143_18400</name>
</gene>
<keyword evidence="2" id="KW-0805">Transcription regulation</keyword>
<evidence type="ECO:0000256" key="3">
    <source>
        <dbReference type="ARBA" id="ARBA00023082"/>
    </source>
</evidence>
<evidence type="ECO:0000256" key="2">
    <source>
        <dbReference type="ARBA" id="ARBA00023015"/>
    </source>
</evidence>
<dbReference type="Pfam" id="PF04542">
    <property type="entry name" value="Sigma70_r2"/>
    <property type="match status" value="1"/>
</dbReference>
<comment type="caution">
    <text evidence="8">The sequence shown here is derived from an EMBL/GenBank/DDBJ whole genome shotgun (WGS) entry which is preliminary data.</text>
</comment>
<comment type="similarity">
    <text evidence="1">Belongs to the sigma-70 factor family. ECF subfamily.</text>
</comment>
<evidence type="ECO:0000256" key="1">
    <source>
        <dbReference type="ARBA" id="ARBA00010641"/>
    </source>
</evidence>
<keyword evidence="5" id="KW-0812">Transmembrane</keyword>
<evidence type="ECO:0000259" key="6">
    <source>
        <dbReference type="Pfam" id="PF04542"/>
    </source>
</evidence>
<dbReference type="Proteomes" id="UP001501207">
    <property type="component" value="Unassembled WGS sequence"/>
</dbReference>
<protein>
    <submittedName>
        <fullName evidence="8">RNA polymerase sigma-70 factor</fullName>
    </submittedName>
</protein>
<sequence length="191" mass="22128">MSDESYIKSLHQGDEYAFRHIFNLFHTRLCYFASGFLGDTERSRDVVQDAFLKLWERRTDFEGIPAIRSFLYITIKNACLNAGKHEKVVHKYEADQRAVPEEAAENRIIHRLIEAEALEHIHQALQRLPAGCRRVVDLSYFGELRNEEVARQLRVSVNTVKTQKMRAIRILRGLLGESSLTIVLLLIARLH</sequence>
<evidence type="ECO:0000259" key="7">
    <source>
        <dbReference type="Pfam" id="PF08281"/>
    </source>
</evidence>
<dbReference type="InterPro" id="IPR013249">
    <property type="entry name" value="RNA_pol_sigma70_r4_t2"/>
</dbReference>
<dbReference type="NCBIfam" id="TIGR02937">
    <property type="entry name" value="sigma70-ECF"/>
    <property type="match status" value="1"/>
</dbReference>
<reference evidence="9" key="1">
    <citation type="journal article" date="2019" name="Int. J. Syst. Evol. Microbiol.">
        <title>The Global Catalogue of Microorganisms (GCM) 10K type strain sequencing project: providing services to taxonomists for standard genome sequencing and annotation.</title>
        <authorList>
            <consortium name="The Broad Institute Genomics Platform"/>
            <consortium name="The Broad Institute Genome Sequencing Center for Infectious Disease"/>
            <person name="Wu L."/>
            <person name="Ma J."/>
        </authorList>
    </citation>
    <scope>NUCLEOTIDE SEQUENCE [LARGE SCALE GENOMIC DNA]</scope>
    <source>
        <strain evidence="9">JCM 17664</strain>
    </source>
</reference>
<keyword evidence="9" id="KW-1185">Reference proteome</keyword>
<dbReference type="InterPro" id="IPR039425">
    <property type="entry name" value="RNA_pol_sigma-70-like"/>
</dbReference>
<keyword evidence="5" id="KW-1133">Transmembrane helix</keyword>
<dbReference type="InterPro" id="IPR036388">
    <property type="entry name" value="WH-like_DNA-bd_sf"/>
</dbReference>
<dbReference type="EMBL" id="BAABFN010000004">
    <property type="protein sequence ID" value="GAA4310141.1"/>
    <property type="molecule type" value="Genomic_DNA"/>
</dbReference>
<dbReference type="InterPro" id="IPR014284">
    <property type="entry name" value="RNA_pol_sigma-70_dom"/>
</dbReference>
<evidence type="ECO:0000256" key="4">
    <source>
        <dbReference type="ARBA" id="ARBA00023163"/>
    </source>
</evidence>
<dbReference type="InterPro" id="IPR013325">
    <property type="entry name" value="RNA_pol_sigma_r2"/>
</dbReference>
<organism evidence="8 9">
    <name type="scientific">Compostibacter hankyongensis</name>
    <dbReference type="NCBI Taxonomy" id="1007089"/>
    <lineage>
        <taxon>Bacteria</taxon>
        <taxon>Pseudomonadati</taxon>
        <taxon>Bacteroidota</taxon>
        <taxon>Chitinophagia</taxon>
        <taxon>Chitinophagales</taxon>
        <taxon>Chitinophagaceae</taxon>
        <taxon>Compostibacter</taxon>
    </lineage>
</organism>
<feature type="domain" description="RNA polymerase sigma factor 70 region 4 type 2" evidence="7">
    <location>
        <begin position="121"/>
        <end position="169"/>
    </location>
</feature>
<evidence type="ECO:0000256" key="5">
    <source>
        <dbReference type="SAM" id="Phobius"/>
    </source>
</evidence>
<dbReference type="SUPFAM" id="SSF88659">
    <property type="entry name" value="Sigma3 and sigma4 domains of RNA polymerase sigma factors"/>
    <property type="match status" value="1"/>
</dbReference>
<dbReference type="SUPFAM" id="SSF88946">
    <property type="entry name" value="Sigma2 domain of RNA polymerase sigma factors"/>
    <property type="match status" value="1"/>
</dbReference>
<dbReference type="Gene3D" id="1.10.1740.10">
    <property type="match status" value="1"/>
</dbReference>
<dbReference type="RefSeq" id="WP_344978463.1">
    <property type="nucleotide sequence ID" value="NZ_BAABFN010000004.1"/>
</dbReference>
<dbReference type="InterPro" id="IPR014327">
    <property type="entry name" value="RNA_pol_sigma70_bacteroid"/>
</dbReference>
<keyword evidence="4" id="KW-0804">Transcription</keyword>
<proteinExistence type="inferred from homology"/>
<keyword evidence="3" id="KW-0731">Sigma factor</keyword>